<proteinExistence type="predicted"/>
<evidence type="ECO:0000313" key="2">
    <source>
        <dbReference type="Proteomes" id="UP000052008"/>
    </source>
</evidence>
<name>A0A0S7WSV8_UNCT6</name>
<evidence type="ECO:0008006" key="3">
    <source>
        <dbReference type="Google" id="ProtNLM"/>
    </source>
</evidence>
<reference evidence="1 2" key="1">
    <citation type="journal article" date="2015" name="Microbiome">
        <title>Genomic resolution of linkages in carbon, nitrogen, and sulfur cycling among widespread estuary sediment bacteria.</title>
        <authorList>
            <person name="Baker B.J."/>
            <person name="Lazar C.S."/>
            <person name="Teske A.P."/>
            <person name="Dick G.J."/>
        </authorList>
    </citation>
    <scope>NUCLEOTIDE SEQUENCE [LARGE SCALE GENOMIC DNA]</scope>
    <source>
        <strain evidence="1">DG_24</strain>
    </source>
</reference>
<protein>
    <recommendedName>
        <fullName evidence="3">Secretion system C-terminal sorting domain-containing protein</fullName>
    </recommendedName>
</protein>
<dbReference type="Proteomes" id="UP000052008">
    <property type="component" value="Unassembled WGS sequence"/>
</dbReference>
<feature type="non-terminal residue" evidence="1">
    <location>
        <position position="1"/>
    </location>
</feature>
<gene>
    <name evidence="1" type="ORF">AMJ39_05320</name>
</gene>
<comment type="caution">
    <text evidence="1">The sequence shown here is derived from an EMBL/GenBank/DDBJ whole genome shotgun (WGS) entry which is preliminary data.</text>
</comment>
<evidence type="ECO:0000313" key="1">
    <source>
        <dbReference type="EMBL" id="KPJ53240.1"/>
    </source>
</evidence>
<organism evidence="1 2">
    <name type="scientific">candidate division TA06 bacterium DG_24</name>
    <dbReference type="NCBI Taxonomy" id="1703770"/>
    <lineage>
        <taxon>Bacteria</taxon>
        <taxon>Bacteria division TA06</taxon>
    </lineage>
</organism>
<sequence>NSDRAGWTEHSRRLDFFGLPSRCTIRIYTLDGDLVDTVDHPSGEAMATASSEPWNLISRDIQAIVSGVYLFSVEYDNGDVQVGKFVVIK</sequence>
<accession>A0A0S7WSV8</accession>
<dbReference type="EMBL" id="LIZS01000025">
    <property type="protein sequence ID" value="KPJ53240.1"/>
    <property type="molecule type" value="Genomic_DNA"/>
</dbReference>
<dbReference type="AlphaFoldDB" id="A0A0S7WSV8"/>
<dbReference type="Gene3D" id="2.60.40.4070">
    <property type="match status" value="1"/>
</dbReference>
<dbReference type="STRING" id="1703770.AMJ39_05320"/>